<dbReference type="SUPFAM" id="SSF88697">
    <property type="entry name" value="PUA domain-like"/>
    <property type="match status" value="1"/>
</dbReference>
<evidence type="ECO:0000313" key="13">
    <source>
        <dbReference type="EMBL" id="ANK62810.1"/>
    </source>
</evidence>
<dbReference type="Gene3D" id="3.40.1280.10">
    <property type="match status" value="1"/>
</dbReference>
<evidence type="ECO:0000256" key="10">
    <source>
        <dbReference type="ARBA" id="ARBA00025699"/>
    </source>
</evidence>
<dbReference type="OrthoDB" id="9815641at2"/>
<dbReference type="PANTHER" id="PTHR30027">
    <property type="entry name" value="RIBOSOMAL RNA SMALL SUBUNIT METHYLTRANSFERASE E"/>
    <property type="match status" value="1"/>
</dbReference>
<dbReference type="InterPro" id="IPR029026">
    <property type="entry name" value="tRNA_m1G_MTases_N"/>
</dbReference>
<dbReference type="KEGG" id="lbt:AYR52_04760"/>
<keyword evidence="5 12" id="KW-0963">Cytoplasm</keyword>
<comment type="function">
    <text evidence="10 12">Specifically methylates the N3 position of the uracil ring of uridine 1498 (m3U1498) in 16S rRNA. Acts on the fully assembled 30S ribosomal subunit.</text>
</comment>
<dbReference type="Pfam" id="PF20260">
    <property type="entry name" value="PUA_4"/>
    <property type="match status" value="1"/>
</dbReference>
<dbReference type="SUPFAM" id="SSF75217">
    <property type="entry name" value="alpha/beta knot"/>
    <property type="match status" value="1"/>
</dbReference>
<dbReference type="Pfam" id="PF04452">
    <property type="entry name" value="Methyltrans_RNA"/>
    <property type="match status" value="1"/>
</dbReference>
<evidence type="ECO:0000256" key="6">
    <source>
        <dbReference type="ARBA" id="ARBA00022552"/>
    </source>
</evidence>
<dbReference type="InterPro" id="IPR046886">
    <property type="entry name" value="RsmE_MTase_dom"/>
</dbReference>
<dbReference type="CDD" id="cd18084">
    <property type="entry name" value="RsmE-like"/>
    <property type="match status" value="1"/>
</dbReference>
<gene>
    <name evidence="13" type="ORF">AYR53_08620</name>
</gene>
<dbReference type="InterPro" id="IPR029028">
    <property type="entry name" value="Alpha/beta_knot_MTases"/>
</dbReference>
<dbReference type="GO" id="GO:0070042">
    <property type="term" value="F:rRNA (uridine-N3-)-methyltransferase activity"/>
    <property type="evidence" value="ECO:0007669"/>
    <property type="project" value="TreeGrafter"/>
</dbReference>
<dbReference type="InterPro" id="IPR015947">
    <property type="entry name" value="PUA-like_sf"/>
</dbReference>
<evidence type="ECO:0000256" key="12">
    <source>
        <dbReference type="PIRNR" id="PIRNR015601"/>
    </source>
</evidence>
<dbReference type="NCBIfam" id="TIGR00046">
    <property type="entry name" value="RsmE family RNA methyltransferase"/>
    <property type="match status" value="1"/>
</dbReference>
<dbReference type="AlphaFoldDB" id="A0A192H368"/>
<dbReference type="Proteomes" id="UP000078582">
    <property type="component" value="Chromosome"/>
</dbReference>
<dbReference type="STRING" id="375175.AYR53_08620"/>
<keyword evidence="7 12" id="KW-0489">Methyltransferase</keyword>
<protein>
    <recommendedName>
        <fullName evidence="4 12">Ribosomal RNA small subunit methyltransferase E</fullName>
        <ecNumber evidence="3 12">2.1.1.193</ecNumber>
    </recommendedName>
</protein>
<dbReference type="PANTHER" id="PTHR30027:SF3">
    <property type="entry name" value="16S RRNA (URACIL(1498)-N(3))-METHYLTRANSFERASE"/>
    <property type="match status" value="1"/>
</dbReference>
<dbReference type="GO" id="GO:0005737">
    <property type="term" value="C:cytoplasm"/>
    <property type="evidence" value="ECO:0007669"/>
    <property type="project" value="UniProtKB-SubCell"/>
</dbReference>
<evidence type="ECO:0000256" key="3">
    <source>
        <dbReference type="ARBA" id="ARBA00012328"/>
    </source>
</evidence>
<comment type="catalytic activity">
    <reaction evidence="11 12">
        <text>uridine(1498) in 16S rRNA + S-adenosyl-L-methionine = N(3)-methyluridine(1498) in 16S rRNA + S-adenosyl-L-homocysteine + H(+)</text>
        <dbReference type="Rhea" id="RHEA:42920"/>
        <dbReference type="Rhea" id="RHEA-COMP:10283"/>
        <dbReference type="Rhea" id="RHEA-COMP:10284"/>
        <dbReference type="ChEBI" id="CHEBI:15378"/>
        <dbReference type="ChEBI" id="CHEBI:57856"/>
        <dbReference type="ChEBI" id="CHEBI:59789"/>
        <dbReference type="ChEBI" id="CHEBI:65315"/>
        <dbReference type="ChEBI" id="CHEBI:74502"/>
        <dbReference type="EC" id="2.1.1.193"/>
    </reaction>
</comment>
<dbReference type="NCBIfam" id="NF008691">
    <property type="entry name" value="PRK11713.1-4"/>
    <property type="match status" value="1"/>
</dbReference>
<evidence type="ECO:0000256" key="5">
    <source>
        <dbReference type="ARBA" id="ARBA00022490"/>
    </source>
</evidence>
<dbReference type="InterPro" id="IPR006700">
    <property type="entry name" value="RsmE"/>
</dbReference>
<dbReference type="RefSeq" id="WP_068224552.1">
    <property type="nucleotide sequence ID" value="NZ_CP014623.1"/>
</dbReference>
<proteinExistence type="inferred from homology"/>
<keyword evidence="9 12" id="KW-0949">S-adenosyl-L-methionine</keyword>
<sequence length="248" mass="27303">MQRYFMTADTPQLGQTFTLDSEAAHHVIRVMRMVVGDKIEVVFNEQVAFQAKIKFVDGKQVTVQLEKSLVSQSELPCTVTIVCGVSKKDKAEWIVQKGTEMGASQFVFFMSQYGVAKWDEKKQPKKQERLAKIALEAARQSHRLSVPEVVILPNLKAVTLLAKDTGIVAYEEAAKQGETAQLVKQVQQMKTGQHLVAVFGPEGGLAPAEVALLENAAFVPVGLGPRILRAETAPLYLLAALSVIWELQ</sequence>
<evidence type="ECO:0000256" key="1">
    <source>
        <dbReference type="ARBA" id="ARBA00004496"/>
    </source>
</evidence>
<evidence type="ECO:0000256" key="9">
    <source>
        <dbReference type="ARBA" id="ARBA00022691"/>
    </source>
</evidence>
<keyword evidence="8 12" id="KW-0808">Transferase</keyword>
<organism evidence="13 14">
    <name type="scientific">Loigolactobacillus backii</name>
    <dbReference type="NCBI Taxonomy" id="375175"/>
    <lineage>
        <taxon>Bacteria</taxon>
        <taxon>Bacillati</taxon>
        <taxon>Bacillota</taxon>
        <taxon>Bacilli</taxon>
        <taxon>Lactobacillales</taxon>
        <taxon>Lactobacillaceae</taxon>
        <taxon>Loigolactobacillus</taxon>
    </lineage>
</organism>
<evidence type="ECO:0000256" key="7">
    <source>
        <dbReference type="ARBA" id="ARBA00022603"/>
    </source>
</evidence>
<evidence type="ECO:0000256" key="2">
    <source>
        <dbReference type="ARBA" id="ARBA00005528"/>
    </source>
</evidence>
<dbReference type="InterPro" id="IPR046887">
    <property type="entry name" value="RsmE_PUA-like"/>
</dbReference>
<evidence type="ECO:0000256" key="8">
    <source>
        <dbReference type="ARBA" id="ARBA00022679"/>
    </source>
</evidence>
<evidence type="ECO:0000313" key="14">
    <source>
        <dbReference type="Proteomes" id="UP000078582"/>
    </source>
</evidence>
<name>A0A192H368_9LACO</name>
<comment type="similarity">
    <text evidence="2 12">Belongs to the RNA methyltransferase RsmE family.</text>
</comment>
<evidence type="ECO:0000256" key="11">
    <source>
        <dbReference type="ARBA" id="ARBA00047944"/>
    </source>
</evidence>
<dbReference type="GeneID" id="42982319"/>
<dbReference type="PIRSF" id="PIRSF015601">
    <property type="entry name" value="MTase_slr0722"/>
    <property type="match status" value="1"/>
</dbReference>
<dbReference type="GO" id="GO:0070475">
    <property type="term" value="P:rRNA base methylation"/>
    <property type="evidence" value="ECO:0007669"/>
    <property type="project" value="TreeGrafter"/>
</dbReference>
<dbReference type="EMBL" id="CP014873">
    <property type="protein sequence ID" value="ANK62810.1"/>
    <property type="molecule type" value="Genomic_DNA"/>
</dbReference>
<accession>A0A192H368</accession>
<reference evidence="13 14" key="1">
    <citation type="submission" date="2016-03" db="EMBL/GenBank/DDBJ databases">
        <title>Pediococcus and Lactobacillus from brewery environment - whole genome sequencing and assembly.</title>
        <authorList>
            <person name="Behr J."/>
            <person name="Geissler A.J."/>
            <person name="Vogel R.F."/>
        </authorList>
    </citation>
    <scope>NUCLEOTIDE SEQUENCE [LARGE SCALE GENOMIC DNA]</scope>
    <source>
        <strain evidence="13 14">TMW 1.1989</strain>
    </source>
</reference>
<comment type="subcellular location">
    <subcellularLocation>
        <location evidence="1 12">Cytoplasm</location>
    </subcellularLocation>
</comment>
<dbReference type="EC" id="2.1.1.193" evidence="3 12"/>
<evidence type="ECO:0000256" key="4">
    <source>
        <dbReference type="ARBA" id="ARBA00013673"/>
    </source>
</evidence>
<keyword evidence="14" id="KW-1185">Reference proteome</keyword>
<keyword evidence="6 12" id="KW-0698">rRNA processing</keyword>